<dbReference type="OrthoDB" id="5197863at2"/>
<keyword evidence="2" id="KW-1185">Reference proteome</keyword>
<evidence type="ECO:0000313" key="1">
    <source>
        <dbReference type="EMBL" id="SFW11453.1"/>
    </source>
</evidence>
<dbReference type="STRING" id="546364.SAMN04489730_0018"/>
<name>A0A1K1LKN6_9PSEU</name>
<reference evidence="2" key="1">
    <citation type="submission" date="2016-11" db="EMBL/GenBank/DDBJ databases">
        <authorList>
            <person name="Varghese N."/>
            <person name="Submissions S."/>
        </authorList>
    </citation>
    <scope>NUCLEOTIDE SEQUENCE [LARGE SCALE GENOMIC DNA]</scope>
    <source>
        <strain evidence="2">DSM 44671</strain>
    </source>
</reference>
<proteinExistence type="predicted"/>
<dbReference type="EMBL" id="FPJG01000001">
    <property type="protein sequence ID" value="SFW11453.1"/>
    <property type="molecule type" value="Genomic_DNA"/>
</dbReference>
<evidence type="ECO:0000313" key="2">
    <source>
        <dbReference type="Proteomes" id="UP000182740"/>
    </source>
</evidence>
<organism evidence="1 2">
    <name type="scientific">Amycolatopsis australiensis</name>
    <dbReference type="NCBI Taxonomy" id="546364"/>
    <lineage>
        <taxon>Bacteria</taxon>
        <taxon>Bacillati</taxon>
        <taxon>Actinomycetota</taxon>
        <taxon>Actinomycetes</taxon>
        <taxon>Pseudonocardiales</taxon>
        <taxon>Pseudonocardiaceae</taxon>
        <taxon>Amycolatopsis</taxon>
    </lineage>
</organism>
<accession>A0A1K1LKN6</accession>
<sequence length="97" mass="10503">MTELRFSSSPRMTWLWAPDAETAARVRGYGRPARRAGAELPLVTNIDIGVTAYETCQSLAAAGFTFTWHESVHPLNRSGWPADLPGMPATDQGTPAS</sequence>
<dbReference type="Proteomes" id="UP000182740">
    <property type="component" value="Unassembled WGS sequence"/>
</dbReference>
<dbReference type="RefSeq" id="WP_072474300.1">
    <property type="nucleotide sequence ID" value="NZ_FPJG01000001.1"/>
</dbReference>
<dbReference type="AlphaFoldDB" id="A0A1K1LKN6"/>
<protein>
    <submittedName>
        <fullName evidence="1">Uncharacterized protein</fullName>
    </submittedName>
</protein>
<gene>
    <name evidence="1" type="ORF">SAMN04489730_0018</name>
</gene>